<dbReference type="AlphaFoldDB" id="Q6ENY7"/>
<reference evidence="3" key="3">
    <citation type="journal article" date="2005" name="Nature">
        <title>The map-based sequence of the rice genome.</title>
        <authorList>
            <consortium name="International rice genome sequencing project (IRGSP)"/>
            <person name="Matsumoto T."/>
            <person name="Wu J."/>
            <person name="Kanamori H."/>
            <person name="Katayose Y."/>
            <person name="Fujisawa M."/>
            <person name="Namiki N."/>
            <person name="Mizuno H."/>
            <person name="Yamamoto K."/>
            <person name="Antonio B.A."/>
            <person name="Baba T."/>
            <person name="Sakata K."/>
            <person name="Nagamura Y."/>
            <person name="Aoki H."/>
            <person name="Arikawa K."/>
            <person name="Arita K."/>
            <person name="Bito T."/>
            <person name="Chiden Y."/>
            <person name="Fujitsuka N."/>
            <person name="Fukunaka R."/>
            <person name="Hamada M."/>
            <person name="Harada C."/>
            <person name="Hayashi A."/>
            <person name="Hijishita S."/>
            <person name="Honda M."/>
            <person name="Hosokawa S."/>
            <person name="Ichikawa Y."/>
            <person name="Idonuma A."/>
            <person name="Iijima M."/>
            <person name="Ikeda M."/>
            <person name="Ikeno M."/>
            <person name="Ito K."/>
            <person name="Ito S."/>
            <person name="Ito T."/>
            <person name="Ito Y."/>
            <person name="Ito Y."/>
            <person name="Iwabuchi A."/>
            <person name="Kamiya K."/>
            <person name="Karasawa W."/>
            <person name="Kurita K."/>
            <person name="Katagiri S."/>
            <person name="Kikuta A."/>
            <person name="Kobayashi H."/>
            <person name="Kobayashi N."/>
            <person name="Machita K."/>
            <person name="Maehara T."/>
            <person name="Masukawa M."/>
            <person name="Mizubayashi T."/>
            <person name="Mukai Y."/>
            <person name="Nagasaki H."/>
            <person name="Nagata Y."/>
            <person name="Naito S."/>
            <person name="Nakashima M."/>
            <person name="Nakama Y."/>
            <person name="Nakamichi Y."/>
            <person name="Nakamura M."/>
            <person name="Meguro A."/>
            <person name="Negishi M."/>
            <person name="Ohta I."/>
            <person name="Ohta T."/>
            <person name="Okamoto M."/>
            <person name="Ono N."/>
            <person name="Saji S."/>
            <person name="Sakaguchi M."/>
            <person name="Sakai K."/>
            <person name="Shibata M."/>
            <person name="Shimokawa T."/>
            <person name="Song J."/>
            <person name="Takazaki Y."/>
            <person name="Terasawa K."/>
            <person name="Tsugane M."/>
            <person name="Tsuji K."/>
            <person name="Ueda S."/>
            <person name="Waki K."/>
            <person name="Yamagata H."/>
            <person name="Yamamoto M."/>
            <person name="Yamamoto S."/>
            <person name="Yamane H."/>
            <person name="Yoshiki S."/>
            <person name="Yoshihara R."/>
            <person name="Yukawa K."/>
            <person name="Zhong H."/>
            <person name="Yano M."/>
            <person name="Yuan Q."/>
            <person name="Ouyang S."/>
            <person name="Liu J."/>
            <person name="Jones K.M."/>
            <person name="Gansberger K."/>
            <person name="Moffat K."/>
            <person name="Hill J."/>
            <person name="Bera J."/>
            <person name="Fadrosh D."/>
            <person name="Jin S."/>
            <person name="Johri S."/>
            <person name="Kim M."/>
            <person name="Overton L."/>
            <person name="Reardon M."/>
            <person name="Tsitrin T."/>
            <person name="Vuong H."/>
            <person name="Weaver B."/>
            <person name="Ciecko A."/>
            <person name="Tallon L."/>
            <person name="Jackson J."/>
            <person name="Pai G."/>
            <person name="Aken S.V."/>
            <person name="Utterback T."/>
            <person name="Reidmuller S."/>
            <person name="Feldblyum T."/>
            <person name="Hsiao J."/>
            <person name="Zismann V."/>
            <person name="Iobst S."/>
            <person name="de Vazeille A.R."/>
            <person name="Buell C.R."/>
            <person name="Ying K."/>
            <person name="Li Y."/>
            <person name="Lu T."/>
            <person name="Huang Y."/>
            <person name="Zhao Q."/>
            <person name="Feng Q."/>
            <person name="Zhang L."/>
            <person name="Zhu J."/>
            <person name="Weng Q."/>
            <person name="Mu J."/>
            <person name="Lu Y."/>
            <person name="Fan D."/>
            <person name="Liu Y."/>
            <person name="Guan J."/>
            <person name="Zhang Y."/>
            <person name="Yu S."/>
            <person name="Liu X."/>
            <person name="Zhang Y."/>
            <person name="Hong G."/>
            <person name="Han B."/>
            <person name="Choisne N."/>
            <person name="Demange N."/>
            <person name="Orjeda G."/>
            <person name="Samain S."/>
            <person name="Cattolico L."/>
            <person name="Pelletier E."/>
            <person name="Couloux A."/>
            <person name="Segurens B."/>
            <person name="Wincker P."/>
            <person name="D'Hont A."/>
            <person name="Scarpelli C."/>
            <person name="Weissenbach J."/>
            <person name="Salanoubat M."/>
            <person name="Quetier F."/>
            <person name="Yu Y."/>
            <person name="Kim H.R."/>
            <person name="Rambo T."/>
            <person name="Currie J."/>
            <person name="Collura K."/>
            <person name="Luo M."/>
            <person name="Yang T."/>
            <person name="Ammiraju J.S.S."/>
            <person name="Engler F."/>
            <person name="Soderlund C."/>
            <person name="Wing R.A."/>
            <person name="Palmer L.E."/>
            <person name="de la Bastide M."/>
            <person name="Spiegel L."/>
            <person name="Nascimento L."/>
            <person name="Zutavern T."/>
            <person name="O'Shaughnessy A."/>
            <person name="Dike S."/>
            <person name="Dedhia N."/>
            <person name="Preston R."/>
            <person name="Balija V."/>
            <person name="McCombie W.R."/>
            <person name="Chow T."/>
            <person name="Chen H."/>
            <person name="Chung M."/>
            <person name="Chen C."/>
            <person name="Shaw J."/>
            <person name="Wu H."/>
            <person name="Hsiao K."/>
            <person name="Chao Y."/>
            <person name="Chu M."/>
            <person name="Cheng C."/>
            <person name="Hour A."/>
            <person name="Lee P."/>
            <person name="Lin S."/>
            <person name="Lin Y."/>
            <person name="Liou J."/>
            <person name="Liu S."/>
            <person name="Hsing Y."/>
            <person name="Raghuvanshi S."/>
            <person name="Mohanty A."/>
            <person name="Bharti A.K."/>
            <person name="Gaur A."/>
            <person name="Gupta V."/>
            <person name="Kumar D."/>
            <person name="Ravi V."/>
            <person name="Vij S."/>
            <person name="Kapur A."/>
            <person name="Khurana P."/>
            <person name="Khurana P."/>
            <person name="Khurana J.P."/>
            <person name="Tyagi A.K."/>
            <person name="Gaikwad K."/>
            <person name="Singh A."/>
            <person name="Dalal V."/>
            <person name="Srivastava S."/>
            <person name="Dixit A."/>
            <person name="Pal A.K."/>
            <person name="Ghazi I.A."/>
            <person name="Yadav M."/>
            <person name="Pandit A."/>
            <person name="Bhargava A."/>
            <person name="Sureshbabu K."/>
            <person name="Batra K."/>
            <person name="Sharma T.R."/>
            <person name="Mohapatra T."/>
            <person name="Singh N.K."/>
            <person name="Messing J."/>
            <person name="Nelson A.B."/>
            <person name="Fuks G."/>
            <person name="Kavchok S."/>
            <person name="Keizer G."/>
            <person name="Linton E."/>
            <person name="Llaca V."/>
            <person name="Song R."/>
            <person name="Tanyolac B."/>
            <person name="Young S."/>
            <person name="Ho-Il K."/>
            <person name="Hahn J.H."/>
            <person name="Sangsakoo G."/>
            <person name="Vanavichit A."/>
            <person name="de Mattos Luiz.A.T."/>
            <person name="Zimmer P.D."/>
            <person name="Malone G."/>
            <person name="Dellagostin O."/>
            <person name="de Oliveira A.C."/>
            <person name="Bevan M."/>
            <person name="Bancroft I."/>
            <person name="Minx P."/>
            <person name="Cordum H."/>
            <person name="Wilson R."/>
            <person name="Cheng Z."/>
            <person name="Jin W."/>
            <person name="Jiang J."/>
            <person name="Leong S.A."/>
            <person name="Iwama H."/>
            <person name="Gojobori T."/>
            <person name="Itoh T."/>
            <person name="Niimura Y."/>
            <person name="Fujii Y."/>
            <person name="Habara T."/>
            <person name="Sakai H."/>
            <person name="Sato Y."/>
            <person name="Wilson G."/>
            <person name="Kumar K."/>
            <person name="McCouch S."/>
            <person name="Juretic N."/>
            <person name="Hoen D."/>
            <person name="Wright S."/>
            <person name="Bruskiewich R."/>
            <person name="Bureau T."/>
            <person name="Miyao A."/>
            <person name="Hirochika H."/>
            <person name="Nishikawa T."/>
            <person name="Kadowaki K."/>
            <person name="Sugiura M."/>
            <person name="Burr B."/>
            <person name="Sasaki T."/>
        </authorList>
    </citation>
    <scope>NUCLEOTIDE SEQUENCE [LARGE SCALE GENOMIC DNA]</scope>
    <source>
        <strain evidence="3">cv. Nipponbare</strain>
    </source>
</reference>
<reference evidence="2" key="2">
    <citation type="submission" date="2003-06" db="EMBL/GenBank/DDBJ databases">
        <title>Oryza sativa nipponbare(GA3) genomic DNA, chromosome 9, PAC clone:P0603H10.</title>
        <authorList>
            <person name="Sasaki T."/>
            <person name="Matsumoto T."/>
            <person name="Katayose Y."/>
        </authorList>
    </citation>
    <scope>NUCLEOTIDE SEQUENCE</scope>
</reference>
<reference evidence="1" key="1">
    <citation type="submission" date="2002-10" db="EMBL/GenBank/DDBJ databases">
        <title>Oryza sativa nipponbare(GA3) genomic DNA, chromosome 9, BAC clone:OSJNBa0009H03.</title>
        <authorList>
            <person name="Sasaki T."/>
            <person name="Matsumoto T."/>
            <person name="Katayose Y."/>
        </authorList>
    </citation>
    <scope>NUCLEOTIDE SEQUENCE</scope>
</reference>
<gene>
    <name evidence="1" type="ORF">OSJNBa0009H03.3</name>
    <name evidence="2" type="ORF">P0603H10.38</name>
</gene>
<dbReference type="EMBL" id="AP005818">
    <property type="protein sequence ID" value="BAD29343.1"/>
    <property type="molecule type" value="Genomic_DNA"/>
</dbReference>
<evidence type="ECO:0000313" key="2">
    <source>
        <dbReference type="EMBL" id="BAD29633.1"/>
    </source>
</evidence>
<accession>Q6ENY7</accession>
<evidence type="ECO:0000313" key="1">
    <source>
        <dbReference type="EMBL" id="BAD29343.1"/>
    </source>
</evidence>
<evidence type="ECO:0000313" key="3">
    <source>
        <dbReference type="Proteomes" id="UP000000763"/>
    </source>
</evidence>
<organism evidence="2 3">
    <name type="scientific">Oryza sativa subsp. japonica</name>
    <name type="common">Rice</name>
    <dbReference type="NCBI Taxonomy" id="39947"/>
    <lineage>
        <taxon>Eukaryota</taxon>
        <taxon>Viridiplantae</taxon>
        <taxon>Streptophyta</taxon>
        <taxon>Embryophyta</taxon>
        <taxon>Tracheophyta</taxon>
        <taxon>Spermatophyta</taxon>
        <taxon>Magnoliopsida</taxon>
        <taxon>Liliopsida</taxon>
        <taxon>Poales</taxon>
        <taxon>Poaceae</taxon>
        <taxon>BOP clade</taxon>
        <taxon>Oryzoideae</taxon>
        <taxon>Oryzeae</taxon>
        <taxon>Oryzinae</taxon>
        <taxon>Oryza</taxon>
        <taxon>Oryza sativa</taxon>
    </lineage>
</organism>
<dbReference type="Proteomes" id="UP000000763">
    <property type="component" value="Chromosome 9"/>
</dbReference>
<reference evidence="3" key="4">
    <citation type="journal article" date="2008" name="Nucleic Acids Res.">
        <title>The rice annotation project database (RAP-DB): 2008 update.</title>
        <authorList>
            <consortium name="The rice annotation project (RAP)"/>
        </authorList>
    </citation>
    <scope>GENOME REANNOTATION</scope>
    <source>
        <strain evidence="3">cv. Nipponbare</strain>
    </source>
</reference>
<proteinExistence type="predicted"/>
<dbReference type="EMBL" id="AP006527">
    <property type="protein sequence ID" value="BAD29633.1"/>
    <property type="molecule type" value="Genomic_DNA"/>
</dbReference>
<name>Q6ENY7_ORYSJ</name>
<sequence length="107" mass="11576">MKSINTKVAGLKFEHAAASRKKEENMLQLRRLGLGQCLVARTATSSWMPGPAWERRRPPHGRPTWMPAAWRGGQGTELASAGLCGCLCGYSPVVPTAESAHRLALPP</sequence>
<protein>
    <submittedName>
        <fullName evidence="2">Uncharacterized protein</fullName>
    </submittedName>
</protein>